<dbReference type="Proteomes" id="UP000683000">
    <property type="component" value="Unassembled WGS sequence"/>
</dbReference>
<evidence type="ECO:0000256" key="1">
    <source>
        <dbReference type="SAM" id="MobiDB-lite"/>
    </source>
</evidence>
<keyword evidence="3" id="KW-1185">Reference proteome</keyword>
<accession>A0A8I3AB39</accession>
<protein>
    <submittedName>
        <fullName evidence="2">Uncharacterized protein</fullName>
    </submittedName>
</protein>
<dbReference type="EMBL" id="JAGFBS010000006">
    <property type="protein sequence ID" value="KAG6378818.1"/>
    <property type="molecule type" value="Genomic_DNA"/>
</dbReference>
<feature type="compositionally biased region" description="Pro residues" evidence="1">
    <location>
        <begin position="81"/>
        <end position="90"/>
    </location>
</feature>
<name>A0A8I3AB39_9AGAM</name>
<comment type="caution">
    <text evidence="2">The sequence shown here is derived from an EMBL/GenBank/DDBJ whole genome shotgun (WGS) entry which is preliminary data.</text>
</comment>
<reference evidence="2" key="1">
    <citation type="submission" date="2021-03" db="EMBL/GenBank/DDBJ databases">
        <title>Evolutionary innovations through gain and loss of genes in the ectomycorrhizal Boletales.</title>
        <authorList>
            <person name="Wu G."/>
            <person name="Miyauchi S."/>
            <person name="Morin E."/>
            <person name="Yang Z.-L."/>
            <person name="Xu J."/>
            <person name="Martin F.M."/>
        </authorList>
    </citation>
    <scope>NUCLEOTIDE SEQUENCE</scope>
    <source>
        <strain evidence="2">BR01</strain>
    </source>
</reference>
<gene>
    <name evidence="2" type="ORF">JVT61DRAFT_13097</name>
</gene>
<evidence type="ECO:0000313" key="2">
    <source>
        <dbReference type="EMBL" id="KAG6378818.1"/>
    </source>
</evidence>
<evidence type="ECO:0000313" key="3">
    <source>
        <dbReference type="Proteomes" id="UP000683000"/>
    </source>
</evidence>
<proteinExistence type="predicted"/>
<dbReference type="AlphaFoldDB" id="A0A8I3AB39"/>
<sequence length="397" mass="44264">MVNNAPMILSLAKHLSSEPPLAKPIPRHRLSELCLPVRLPSTGSYDSLSVHIIANVSQAFLQREANQAAPKAILRQLRRSPTPPPTPPPPEEPEDNSISERRDSISPSASPTSPTTPSSWSIGIPNFSSTKTWKEPQPFEVFRAIEHKDIMFLMEVRDRAFPLLLRKTGDATPLLHAMRIGQSHRDVAILLLGAFSRWINHLDDNEVQLPKTRIILKALRTNLKLAIDYGLHKSQSDLIASFLQTLVMSEGDKWVRAQVSTVSLALRSGTAGKPVNTASAAVRKFATKELSKADAIASLEDYVANATADLLLLSAWSMALDTIEGEQIPFYYFARDDRVFRAFAARIDTHRNAIRRHLSRRLKWQLRVLRQVLEGRNTAYSAKVELLAVELDQGEGV</sequence>
<organism evidence="2 3">
    <name type="scientific">Boletus reticuloceps</name>
    <dbReference type="NCBI Taxonomy" id="495285"/>
    <lineage>
        <taxon>Eukaryota</taxon>
        <taxon>Fungi</taxon>
        <taxon>Dikarya</taxon>
        <taxon>Basidiomycota</taxon>
        <taxon>Agaricomycotina</taxon>
        <taxon>Agaricomycetes</taxon>
        <taxon>Agaricomycetidae</taxon>
        <taxon>Boletales</taxon>
        <taxon>Boletineae</taxon>
        <taxon>Boletaceae</taxon>
        <taxon>Boletoideae</taxon>
        <taxon>Boletus</taxon>
    </lineage>
</organism>
<feature type="compositionally biased region" description="Low complexity" evidence="1">
    <location>
        <begin position="105"/>
        <end position="123"/>
    </location>
</feature>
<dbReference type="OrthoDB" id="3005035at2759"/>
<feature type="region of interest" description="Disordered" evidence="1">
    <location>
        <begin position="75"/>
        <end position="123"/>
    </location>
</feature>